<proteinExistence type="predicted"/>
<accession>A0ABT3C787</accession>
<dbReference type="Gene3D" id="3.30.70.20">
    <property type="match status" value="1"/>
</dbReference>
<keyword evidence="7" id="KW-0003">3Fe-4S</keyword>
<evidence type="ECO:0000256" key="5">
    <source>
        <dbReference type="ARBA" id="ARBA00023004"/>
    </source>
</evidence>
<evidence type="ECO:0000256" key="1">
    <source>
        <dbReference type="ARBA" id="ARBA00001927"/>
    </source>
</evidence>
<organism evidence="8 9">
    <name type="scientific">Mycolicibacterium komossense</name>
    <dbReference type="NCBI Taxonomy" id="1779"/>
    <lineage>
        <taxon>Bacteria</taxon>
        <taxon>Bacillati</taxon>
        <taxon>Actinomycetota</taxon>
        <taxon>Actinomycetes</taxon>
        <taxon>Mycobacteriales</taxon>
        <taxon>Mycobacteriaceae</taxon>
        <taxon>Mycolicibacterium</taxon>
    </lineage>
</organism>
<evidence type="ECO:0000313" key="8">
    <source>
        <dbReference type="EMBL" id="MCV7225332.1"/>
    </source>
</evidence>
<dbReference type="InterPro" id="IPR051269">
    <property type="entry name" value="Fe-S_cluster_ET"/>
</dbReference>
<dbReference type="SUPFAM" id="SSF54862">
    <property type="entry name" value="4Fe-4S ferredoxins"/>
    <property type="match status" value="1"/>
</dbReference>
<name>A0ABT3C787_9MYCO</name>
<evidence type="ECO:0000256" key="2">
    <source>
        <dbReference type="ARBA" id="ARBA00022448"/>
    </source>
</evidence>
<dbReference type="PANTHER" id="PTHR36923:SF3">
    <property type="entry name" value="FERREDOXIN"/>
    <property type="match status" value="1"/>
</dbReference>
<dbReference type="RefSeq" id="WP_264066100.1">
    <property type="nucleotide sequence ID" value="NZ_JACKTY010000014.1"/>
</dbReference>
<comment type="caution">
    <text evidence="8">The sequence shown here is derived from an EMBL/GenBank/DDBJ whole genome shotgun (WGS) entry which is preliminary data.</text>
</comment>
<dbReference type="Proteomes" id="UP001526201">
    <property type="component" value="Unassembled WGS sequence"/>
</dbReference>
<gene>
    <name evidence="8" type="ORF">H7J73_04690</name>
</gene>
<evidence type="ECO:0000256" key="4">
    <source>
        <dbReference type="ARBA" id="ARBA00022982"/>
    </source>
</evidence>
<keyword evidence="3" id="KW-0479">Metal-binding</keyword>
<keyword evidence="6" id="KW-0411">Iron-sulfur</keyword>
<dbReference type="EMBL" id="JACKTY010000014">
    <property type="protein sequence ID" value="MCV7225332.1"/>
    <property type="molecule type" value="Genomic_DNA"/>
</dbReference>
<evidence type="ECO:0000256" key="7">
    <source>
        <dbReference type="ARBA" id="ARBA00023291"/>
    </source>
</evidence>
<evidence type="ECO:0000313" key="9">
    <source>
        <dbReference type="Proteomes" id="UP001526201"/>
    </source>
</evidence>
<keyword evidence="2" id="KW-0813">Transport</keyword>
<keyword evidence="4" id="KW-0249">Electron transport</keyword>
<keyword evidence="9" id="KW-1185">Reference proteome</keyword>
<evidence type="ECO:0000256" key="6">
    <source>
        <dbReference type="ARBA" id="ARBA00023014"/>
    </source>
</evidence>
<keyword evidence="5" id="KW-0408">Iron</keyword>
<evidence type="ECO:0000256" key="3">
    <source>
        <dbReference type="ARBA" id="ARBA00022723"/>
    </source>
</evidence>
<protein>
    <submittedName>
        <fullName evidence="8">Ferredoxin</fullName>
    </submittedName>
</protein>
<comment type="cofactor">
    <cofactor evidence="1">
        <name>[3Fe-4S] cluster</name>
        <dbReference type="ChEBI" id="CHEBI:21137"/>
    </cofactor>
</comment>
<reference evidence="8 9" key="1">
    <citation type="journal article" date="2022" name="BMC Genomics">
        <title>Comparative genome analysis of mycobacteria focusing on tRNA and non-coding RNA.</title>
        <authorList>
            <person name="Behra P.R.K."/>
            <person name="Pettersson B.M.F."/>
            <person name="Ramesh M."/>
            <person name="Das S."/>
            <person name="Dasgupta S."/>
            <person name="Kirsebom L.A."/>
        </authorList>
    </citation>
    <scope>NUCLEOTIDE SEQUENCE [LARGE SCALE GENOMIC DNA]</scope>
    <source>
        <strain evidence="8 9">DSM 44078</strain>
    </source>
</reference>
<sequence>MKLLIDRDACQGYGLCHIAAPVLVDLDDAGYADVLGSGTVPAAERNRAYEAVASCPARALAVQE</sequence>
<dbReference type="Pfam" id="PF13459">
    <property type="entry name" value="Fer4_15"/>
    <property type="match status" value="1"/>
</dbReference>
<dbReference type="PANTHER" id="PTHR36923">
    <property type="entry name" value="FERREDOXIN"/>
    <property type="match status" value="1"/>
</dbReference>